<evidence type="ECO:0000313" key="2">
    <source>
        <dbReference type="EMBL" id="CUS42645.1"/>
    </source>
</evidence>
<dbReference type="PANTHER" id="PTHR30035:SF3">
    <property type="entry name" value="INTERMEMBRANE PHOSPHOLIPID TRANSPORT SYSTEM LIPOPROTEIN MLAA"/>
    <property type="match status" value="1"/>
</dbReference>
<dbReference type="Pfam" id="PF04333">
    <property type="entry name" value="MlaA"/>
    <property type="match status" value="1"/>
</dbReference>
<protein>
    <submittedName>
        <fullName evidence="2">VacJ-like lipoprotein</fullName>
    </submittedName>
</protein>
<keyword evidence="1" id="KW-0732">Signal</keyword>
<evidence type="ECO:0000256" key="1">
    <source>
        <dbReference type="ARBA" id="ARBA00022729"/>
    </source>
</evidence>
<organism evidence="2">
    <name type="scientific">hydrothermal vent metagenome</name>
    <dbReference type="NCBI Taxonomy" id="652676"/>
    <lineage>
        <taxon>unclassified sequences</taxon>
        <taxon>metagenomes</taxon>
        <taxon>ecological metagenomes</taxon>
    </lineage>
</organism>
<dbReference type="GO" id="GO:0016020">
    <property type="term" value="C:membrane"/>
    <property type="evidence" value="ECO:0007669"/>
    <property type="project" value="InterPro"/>
</dbReference>
<dbReference type="InterPro" id="IPR007428">
    <property type="entry name" value="MlaA"/>
</dbReference>
<dbReference type="PRINTS" id="PR01805">
    <property type="entry name" value="VACJLIPOPROT"/>
</dbReference>
<dbReference type="PANTHER" id="PTHR30035">
    <property type="entry name" value="LIPOPROTEIN VACJ-RELATED"/>
    <property type="match status" value="1"/>
</dbReference>
<reference evidence="2" key="1">
    <citation type="submission" date="2015-10" db="EMBL/GenBank/DDBJ databases">
        <authorList>
            <person name="Gilbert D.G."/>
        </authorList>
    </citation>
    <scope>NUCLEOTIDE SEQUENCE</scope>
</reference>
<sequence length="244" mass="26786">MKAKSALSALPSLFALAICSVTAPVVALEENNDPWEGFNRKVFAFNDGLDRYVLRPVAVSYNYITPEFVDNSVTSMYSNAGEVLVVANDVAQFKLTQALSDTARFIINSTVGFFGVFDVASSIGLERHDEDFGQTLGYWGVGSGPYIVLPFLGPRTVRDVAGNAVDYSSNLSYAYFGNNYAQDAALLGLKIVDLRSDLIASEGLISGDKYIFFRSAYLQRREYLINDGVSEDAFDDEFDVFGDE</sequence>
<name>A0A160TDJ9_9ZZZZ</name>
<accession>A0A160TDJ9</accession>
<dbReference type="GO" id="GO:0120010">
    <property type="term" value="P:intermembrane phospholipid transfer"/>
    <property type="evidence" value="ECO:0007669"/>
    <property type="project" value="TreeGrafter"/>
</dbReference>
<keyword evidence="2" id="KW-0449">Lipoprotein</keyword>
<dbReference type="EMBL" id="CZQC01000069">
    <property type="protein sequence ID" value="CUS42645.1"/>
    <property type="molecule type" value="Genomic_DNA"/>
</dbReference>
<gene>
    <name evidence="2" type="ORF">MGWOODY_Tha2618</name>
</gene>
<proteinExistence type="predicted"/>
<dbReference type="AlphaFoldDB" id="A0A160TDJ9"/>